<dbReference type="Pfam" id="PF17668">
    <property type="entry name" value="Acetyltransf_17"/>
    <property type="match status" value="1"/>
</dbReference>
<dbReference type="Gene3D" id="3.30.1050.10">
    <property type="entry name" value="SCP2 sterol-binding domain"/>
    <property type="match status" value="1"/>
</dbReference>
<feature type="domain" description="Enhanced intracellular survival protein" evidence="1">
    <location>
        <begin position="291"/>
        <end position="390"/>
    </location>
</feature>
<accession>A0A3A4KIA7</accession>
<dbReference type="InterPro" id="IPR041380">
    <property type="entry name" value="Acetyltransf_17"/>
</dbReference>
<feature type="domain" description="Eis-like acetyltransferase" evidence="2">
    <location>
        <begin position="174"/>
        <end position="286"/>
    </location>
</feature>
<proteinExistence type="predicted"/>
<dbReference type="Proteomes" id="UP000266677">
    <property type="component" value="Unassembled WGS sequence"/>
</dbReference>
<dbReference type="PANTHER" id="PTHR37817:SF1">
    <property type="entry name" value="N-ACETYLTRANSFERASE EIS"/>
    <property type="match status" value="1"/>
</dbReference>
<dbReference type="SUPFAM" id="SSF55729">
    <property type="entry name" value="Acyl-CoA N-acyltransferases (Nat)"/>
    <property type="match status" value="1"/>
</dbReference>
<evidence type="ECO:0000259" key="1">
    <source>
        <dbReference type="Pfam" id="PF13530"/>
    </source>
</evidence>
<dbReference type="InterPro" id="IPR051554">
    <property type="entry name" value="Acetyltransferase_Eis"/>
</dbReference>
<evidence type="ECO:0000313" key="4">
    <source>
        <dbReference type="Proteomes" id="UP000266677"/>
    </source>
</evidence>
<dbReference type="OrthoDB" id="3498897at2"/>
<dbReference type="PANTHER" id="PTHR37817">
    <property type="entry name" value="N-ACETYLTRANSFERASE EIS"/>
    <property type="match status" value="1"/>
</dbReference>
<dbReference type="AlphaFoldDB" id="A0A3A4KIA7"/>
<dbReference type="SUPFAM" id="SSF55718">
    <property type="entry name" value="SCP-like"/>
    <property type="match status" value="1"/>
</dbReference>
<keyword evidence="4" id="KW-1185">Reference proteome</keyword>
<dbReference type="GO" id="GO:0030649">
    <property type="term" value="P:aminoglycoside antibiotic catabolic process"/>
    <property type="evidence" value="ECO:0007669"/>
    <property type="project" value="TreeGrafter"/>
</dbReference>
<evidence type="ECO:0000259" key="2">
    <source>
        <dbReference type="Pfam" id="PF17668"/>
    </source>
</evidence>
<dbReference type="GO" id="GO:0034069">
    <property type="term" value="F:aminoglycoside N-acetyltransferase activity"/>
    <property type="evidence" value="ECO:0007669"/>
    <property type="project" value="TreeGrafter"/>
</dbReference>
<dbReference type="RefSeq" id="WP_120037784.1">
    <property type="nucleotide sequence ID" value="NZ_QZFU01000010.1"/>
</dbReference>
<dbReference type="InterPro" id="IPR016181">
    <property type="entry name" value="Acyl_CoA_acyltransferase"/>
</dbReference>
<dbReference type="Pfam" id="PF13527">
    <property type="entry name" value="Acetyltransf_9"/>
    <property type="match status" value="1"/>
</dbReference>
<dbReference type="InterPro" id="IPR036527">
    <property type="entry name" value="SCP2_sterol-bd_dom_sf"/>
</dbReference>
<dbReference type="InterPro" id="IPR025559">
    <property type="entry name" value="Eis_dom"/>
</dbReference>
<keyword evidence="3" id="KW-0808">Transferase</keyword>
<evidence type="ECO:0000313" key="3">
    <source>
        <dbReference type="EMBL" id="RJO79349.1"/>
    </source>
</evidence>
<dbReference type="EMBL" id="QZFU01000010">
    <property type="protein sequence ID" value="RJO79349.1"/>
    <property type="molecule type" value="Genomic_DNA"/>
</dbReference>
<name>A0A3A4KIA7_9NOCA</name>
<organism evidence="3 4">
    <name type="scientific">Nocardia panacis</name>
    <dbReference type="NCBI Taxonomy" id="2340916"/>
    <lineage>
        <taxon>Bacteria</taxon>
        <taxon>Bacillati</taxon>
        <taxon>Actinomycetota</taxon>
        <taxon>Actinomycetes</taxon>
        <taxon>Mycobacteriales</taxon>
        <taxon>Nocardiaceae</taxon>
        <taxon>Nocardia</taxon>
    </lineage>
</organism>
<dbReference type="Pfam" id="PF13530">
    <property type="entry name" value="SCP2_2"/>
    <property type="match status" value="1"/>
</dbReference>
<dbReference type="Gene3D" id="3.40.630.30">
    <property type="match status" value="2"/>
</dbReference>
<comment type="caution">
    <text evidence="3">The sequence shown here is derived from an EMBL/GenBank/DDBJ whole genome shotgun (WGS) entry which is preliminary data.</text>
</comment>
<gene>
    <name evidence="3" type="ORF">D5S18_03200</name>
</gene>
<sequence>MSDVEFTAPSDTQRRDYTTLVIRCFGHPVPDMAMSARHAVTRVAVRDGRVIAGGLGWAVPQFFGGRPVPAACLGVGCVAPEERGTRLAAELMSARLDAVRAINTAAVATIWTTSNRYARHLGWQAPTEVTAHQVATDDLRASYTSGNGYDIVHATPVTAAATQAQHRLAAAWNGPVCRPGWWWEWKHTHLDLISYQFHRHDSTPHGLLSLAFDQHSQRGSVAVVHEFWAADTSAAHAMLAFLGSHHSRCDTVVFRRGVLPHHRLLLHGLHRYRVDLTCAPPWMLRLLDPVAAVSQRGWPHNHELDVVLALPDHPHQQGDRYRLEVAGGTAVLTPTEDPAHLCLDARQMAIWYAGGYRSVTTARFDGLHTDDPPLLAAVLAITADHEPWLPDLF</sequence>
<reference evidence="3 4" key="1">
    <citation type="submission" date="2018-09" db="EMBL/GenBank/DDBJ databases">
        <title>YIM PH21274 draft genome.</title>
        <authorList>
            <person name="Miao C."/>
        </authorList>
    </citation>
    <scope>NUCLEOTIDE SEQUENCE [LARGE SCALE GENOMIC DNA]</scope>
    <source>
        <strain evidence="3 4">YIM PH 21724</strain>
    </source>
</reference>
<protein>
    <submittedName>
        <fullName evidence="3">GNAT family N-acetyltransferase</fullName>
    </submittedName>
</protein>